<protein>
    <submittedName>
        <fullName evidence="2">SRPBCC family protein</fullName>
    </submittedName>
</protein>
<dbReference type="SUPFAM" id="SSF55961">
    <property type="entry name" value="Bet v1-like"/>
    <property type="match status" value="1"/>
</dbReference>
<proteinExistence type="predicted"/>
<dbReference type="EMBL" id="JACEOG010000002">
    <property type="protein sequence ID" value="MBA4609949.1"/>
    <property type="molecule type" value="Genomic_DNA"/>
</dbReference>
<evidence type="ECO:0000313" key="2">
    <source>
        <dbReference type="EMBL" id="MBA4609949.1"/>
    </source>
</evidence>
<dbReference type="Gene3D" id="3.30.530.20">
    <property type="match status" value="1"/>
</dbReference>
<dbReference type="RefSeq" id="WP_181756762.1">
    <property type="nucleotide sequence ID" value="NZ_JACEOG010000002.1"/>
</dbReference>
<dbReference type="AlphaFoldDB" id="A0A838XEP9"/>
<dbReference type="Proteomes" id="UP000550354">
    <property type="component" value="Unassembled WGS sequence"/>
</dbReference>
<dbReference type="InterPro" id="IPR005031">
    <property type="entry name" value="COQ10_START"/>
</dbReference>
<dbReference type="Pfam" id="PF03364">
    <property type="entry name" value="Polyketide_cyc"/>
    <property type="match status" value="1"/>
</dbReference>
<organism evidence="2 3">
    <name type="scientific">Aeromicrobium phoceense</name>
    <dbReference type="NCBI Taxonomy" id="2754045"/>
    <lineage>
        <taxon>Bacteria</taxon>
        <taxon>Bacillati</taxon>
        <taxon>Actinomycetota</taxon>
        <taxon>Actinomycetes</taxon>
        <taxon>Propionibacteriales</taxon>
        <taxon>Nocardioidaceae</taxon>
        <taxon>Aeromicrobium</taxon>
    </lineage>
</organism>
<gene>
    <name evidence="2" type="ORF">H1W00_15835</name>
</gene>
<evidence type="ECO:0000313" key="3">
    <source>
        <dbReference type="Proteomes" id="UP000550354"/>
    </source>
</evidence>
<evidence type="ECO:0000259" key="1">
    <source>
        <dbReference type="Pfam" id="PF03364"/>
    </source>
</evidence>
<accession>A0A838XEP9</accession>
<comment type="caution">
    <text evidence="2">The sequence shown here is derived from an EMBL/GenBank/DDBJ whole genome shotgun (WGS) entry which is preliminary data.</text>
</comment>
<feature type="domain" description="Coenzyme Q-binding protein COQ10 START" evidence="1">
    <location>
        <begin position="10"/>
        <end position="139"/>
    </location>
</feature>
<name>A0A838XEP9_9ACTN</name>
<dbReference type="PANTHER" id="PTHR39683:SF4">
    <property type="entry name" value="COENZYME Q-BINDING PROTEIN COQ10 START DOMAIN-CONTAINING PROTEIN"/>
    <property type="match status" value="1"/>
</dbReference>
<sequence>MARTVSDIVIEAPAGAVMSVIAAFADYPDWATGMREVTVLDTDPQGRPLDVRFVVDSAPIRDTFTLRYDWRDELLVTWSLVPEDATMLSAMDGSYSLDAVDAGRTRVTYQLSVELKLPLLGMLKRKAEKVIVDTALKGLKRRVESQVGA</sequence>
<dbReference type="CDD" id="cd07819">
    <property type="entry name" value="SRPBCC_2"/>
    <property type="match status" value="1"/>
</dbReference>
<reference evidence="2 3" key="1">
    <citation type="submission" date="2020-07" db="EMBL/GenBank/DDBJ databases">
        <title>Draft genome and description of Aeromicrobium phoceense strain Marseille-Q0843 isolated from healthy skin swab.</title>
        <authorList>
            <person name="Boxberger M."/>
            <person name="La Scola B."/>
        </authorList>
    </citation>
    <scope>NUCLEOTIDE SEQUENCE [LARGE SCALE GENOMIC DNA]</scope>
    <source>
        <strain evidence="2 3">Marseille-Q0843</strain>
    </source>
</reference>
<dbReference type="PANTHER" id="PTHR39683">
    <property type="entry name" value="CONSERVED PROTEIN TB16.3"/>
    <property type="match status" value="1"/>
</dbReference>
<dbReference type="InterPro" id="IPR023393">
    <property type="entry name" value="START-like_dom_sf"/>
</dbReference>
<keyword evidence="3" id="KW-1185">Reference proteome</keyword>